<dbReference type="AlphaFoldDB" id="A0A0V1GKC6"/>
<gene>
    <name evidence="1" type="ORF">T11_3715</name>
</gene>
<dbReference type="Proteomes" id="UP000055024">
    <property type="component" value="Unassembled WGS sequence"/>
</dbReference>
<keyword evidence="2" id="KW-1185">Reference proteome</keyword>
<proteinExistence type="predicted"/>
<comment type="caution">
    <text evidence="1">The sequence shown here is derived from an EMBL/GenBank/DDBJ whole genome shotgun (WGS) entry which is preliminary data.</text>
</comment>
<reference evidence="1 2" key="1">
    <citation type="submission" date="2015-01" db="EMBL/GenBank/DDBJ databases">
        <title>Evolution of Trichinella species and genotypes.</title>
        <authorList>
            <person name="Korhonen P.K."/>
            <person name="Edoardo P."/>
            <person name="Giuseppe L.R."/>
            <person name="Gasser R.B."/>
        </authorList>
    </citation>
    <scope>NUCLEOTIDE SEQUENCE [LARGE SCALE GENOMIC DNA]</scope>
    <source>
        <strain evidence="1">ISS1029</strain>
    </source>
</reference>
<protein>
    <submittedName>
        <fullName evidence="1">Uncharacterized protein</fullName>
    </submittedName>
</protein>
<organism evidence="1 2">
    <name type="scientific">Trichinella zimbabwensis</name>
    <dbReference type="NCBI Taxonomy" id="268475"/>
    <lineage>
        <taxon>Eukaryota</taxon>
        <taxon>Metazoa</taxon>
        <taxon>Ecdysozoa</taxon>
        <taxon>Nematoda</taxon>
        <taxon>Enoplea</taxon>
        <taxon>Dorylaimia</taxon>
        <taxon>Trichinellida</taxon>
        <taxon>Trichinellidae</taxon>
        <taxon>Trichinella</taxon>
    </lineage>
</organism>
<evidence type="ECO:0000313" key="1">
    <source>
        <dbReference type="EMBL" id="KRY98701.1"/>
    </source>
</evidence>
<accession>A0A0V1GKC6</accession>
<dbReference type="EMBL" id="JYDP01001222">
    <property type="protein sequence ID" value="KRY98701.1"/>
    <property type="molecule type" value="Genomic_DNA"/>
</dbReference>
<name>A0A0V1GKC6_9BILA</name>
<sequence length="38" mass="4602">MDTQFVFFFLIDLFWNRDRVKISLKPTTQKKAQASDEH</sequence>
<evidence type="ECO:0000313" key="2">
    <source>
        <dbReference type="Proteomes" id="UP000055024"/>
    </source>
</evidence>